<keyword evidence="1" id="KW-0472">Membrane</keyword>
<feature type="transmembrane region" description="Helical" evidence="1">
    <location>
        <begin position="215"/>
        <end position="238"/>
    </location>
</feature>
<keyword evidence="1" id="KW-1133">Transmembrane helix</keyword>
<name>A0A942US86_9FIRM</name>
<accession>A0A942US86</accession>
<feature type="transmembrane region" description="Helical" evidence="1">
    <location>
        <begin position="39"/>
        <end position="61"/>
    </location>
</feature>
<feature type="transmembrane region" description="Helical" evidence="1">
    <location>
        <begin position="12"/>
        <end position="33"/>
    </location>
</feature>
<dbReference type="PANTHER" id="PTHR37814:SF1">
    <property type="entry name" value="MEMBRANE PROTEIN"/>
    <property type="match status" value="1"/>
</dbReference>
<feature type="transmembrane region" description="Helical" evidence="1">
    <location>
        <begin position="140"/>
        <end position="166"/>
    </location>
</feature>
<gene>
    <name evidence="2" type="ORF">GOQ27_00840</name>
</gene>
<feature type="transmembrane region" description="Helical" evidence="1">
    <location>
        <begin position="265"/>
        <end position="286"/>
    </location>
</feature>
<dbReference type="AlphaFoldDB" id="A0A942US86"/>
<dbReference type="PANTHER" id="PTHR37814">
    <property type="entry name" value="CONSERVED MEMBRANE PROTEIN"/>
    <property type="match status" value="1"/>
</dbReference>
<comment type="caution">
    <text evidence="2">The sequence shown here is derived from an EMBL/GenBank/DDBJ whole genome shotgun (WGS) entry which is preliminary data.</text>
</comment>
<protein>
    <recommendedName>
        <fullName evidence="4">Membrane protein YkvI</fullName>
    </recommendedName>
</protein>
<evidence type="ECO:0000256" key="1">
    <source>
        <dbReference type="SAM" id="Phobius"/>
    </source>
</evidence>
<reference evidence="2" key="1">
    <citation type="submission" date="2019-12" db="EMBL/GenBank/DDBJ databases">
        <title>Clostridiaceae gen. nov. sp. nov., isolated from sediment in Xinjiang, China.</title>
        <authorList>
            <person name="Zhang R."/>
        </authorList>
    </citation>
    <scope>NUCLEOTIDE SEQUENCE</scope>
    <source>
        <strain evidence="2">D2Q-11</strain>
    </source>
</reference>
<dbReference type="InterPro" id="IPR038728">
    <property type="entry name" value="YkvI-like"/>
</dbReference>
<keyword evidence="1" id="KW-0812">Transmembrane</keyword>
<organism evidence="2 3">
    <name type="scientific">Anaeromonas frigoriresistens</name>
    <dbReference type="NCBI Taxonomy" id="2683708"/>
    <lineage>
        <taxon>Bacteria</taxon>
        <taxon>Bacillati</taxon>
        <taxon>Bacillota</taxon>
        <taxon>Tissierellia</taxon>
        <taxon>Tissierellales</taxon>
        <taxon>Thermohalobacteraceae</taxon>
        <taxon>Anaeromonas</taxon>
    </lineage>
</organism>
<feature type="transmembrane region" description="Helical" evidence="1">
    <location>
        <begin position="186"/>
        <end position="208"/>
    </location>
</feature>
<dbReference type="RefSeq" id="WP_203364918.1">
    <property type="nucleotide sequence ID" value="NZ_WSFT01000007.1"/>
</dbReference>
<dbReference type="EMBL" id="WSFT01000007">
    <property type="protein sequence ID" value="MBS4536985.1"/>
    <property type="molecule type" value="Genomic_DNA"/>
</dbReference>
<keyword evidence="3" id="KW-1185">Reference proteome</keyword>
<evidence type="ECO:0000313" key="3">
    <source>
        <dbReference type="Proteomes" id="UP000724672"/>
    </source>
</evidence>
<evidence type="ECO:0000313" key="2">
    <source>
        <dbReference type="EMBL" id="MBS4536985.1"/>
    </source>
</evidence>
<feature type="transmembrane region" description="Helical" evidence="1">
    <location>
        <begin position="114"/>
        <end position="133"/>
    </location>
</feature>
<feature type="transmembrane region" description="Helical" evidence="1">
    <location>
        <begin position="325"/>
        <end position="346"/>
    </location>
</feature>
<feature type="transmembrane region" description="Helical" evidence="1">
    <location>
        <begin position="298"/>
        <end position="319"/>
    </location>
</feature>
<proteinExistence type="predicted"/>
<dbReference type="Proteomes" id="UP000724672">
    <property type="component" value="Unassembled WGS sequence"/>
</dbReference>
<evidence type="ECO:0008006" key="4">
    <source>
        <dbReference type="Google" id="ProtNLM"/>
    </source>
</evidence>
<sequence>MKNTGWIKASFIYIGTIIGAGFASGKEIIHFFGVYGTKGIYGILLSTLLFATLPIVILLRIKKDNIKGYDEFMIKILGNKMGRFVEGVLTLFLFISYSIMLAGGGAIFREKLNLNYNYGMLIMAIITLIVFIFSVKGLSYANLILIPILVIGIIYIGLNTICINGLELSNYKGATITNNGNWLTSSLLYFSYNSLSSIVILTTISNILRNKKEILMTGIFSGGILGIMALFILLPILIKYSDVFGFEVPMLAIASSISKKYINPYTFILISAMFTTAIASGFSLIIRLSKTLSLNKNIIAIVLPMATLPVSNLGFSKLVTTLYPLFGYLGLFIILVIFIEGLLRILPIRLFLK</sequence>
<feature type="transmembrane region" description="Helical" evidence="1">
    <location>
        <begin position="82"/>
        <end position="108"/>
    </location>
</feature>